<evidence type="ECO:0000313" key="2">
    <source>
        <dbReference type="EMBL" id="MPM80814.1"/>
    </source>
</evidence>
<sequence>MPVVEQSHVAGAGRARRGHGRLAQQSPGQLQVAGKVVGGSRGDIAQRCFGLSLQQTGNHLAEGPVTPGAHHPVKVRRQLGGHARGIPRALGGIRGYQIARLGKYLQASGQLRLDDALSRMQIVNKQQLFHDAPPCGAVAGLARFLLYYSLPRANAQAPNS</sequence>
<proteinExistence type="predicted"/>
<reference evidence="2" key="1">
    <citation type="submission" date="2019-08" db="EMBL/GenBank/DDBJ databases">
        <authorList>
            <person name="Kucharzyk K."/>
            <person name="Murdoch R.W."/>
            <person name="Higgins S."/>
            <person name="Loffler F."/>
        </authorList>
    </citation>
    <scope>NUCLEOTIDE SEQUENCE</scope>
</reference>
<dbReference type="EMBL" id="VSSQ01030322">
    <property type="protein sequence ID" value="MPM80814.1"/>
    <property type="molecule type" value="Genomic_DNA"/>
</dbReference>
<comment type="caution">
    <text evidence="2">The sequence shown here is derived from an EMBL/GenBank/DDBJ whole genome shotgun (WGS) entry which is preliminary data.</text>
</comment>
<protein>
    <submittedName>
        <fullName evidence="2">Uncharacterized protein</fullName>
    </submittedName>
</protein>
<gene>
    <name evidence="2" type="ORF">SDC9_127864</name>
</gene>
<name>A0A645CV85_9ZZZZ</name>
<dbReference type="AlphaFoldDB" id="A0A645CV85"/>
<organism evidence="2">
    <name type="scientific">bioreactor metagenome</name>
    <dbReference type="NCBI Taxonomy" id="1076179"/>
    <lineage>
        <taxon>unclassified sequences</taxon>
        <taxon>metagenomes</taxon>
        <taxon>ecological metagenomes</taxon>
    </lineage>
</organism>
<accession>A0A645CV85</accession>
<feature type="region of interest" description="Disordered" evidence="1">
    <location>
        <begin position="1"/>
        <end position="29"/>
    </location>
</feature>
<evidence type="ECO:0000256" key="1">
    <source>
        <dbReference type="SAM" id="MobiDB-lite"/>
    </source>
</evidence>